<keyword evidence="2" id="KW-1185">Reference proteome</keyword>
<organism evidence="1 2">
    <name type="scientific">Cardiocondyla obscurior</name>
    <dbReference type="NCBI Taxonomy" id="286306"/>
    <lineage>
        <taxon>Eukaryota</taxon>
        <taxon>Metazoa</taxon>
        <taxon>Ecdysozoa</taxon>
        <taxon>Arthropoda</taxon>
        <taxon>Hexapoda</taxon>
        <taxon>Insecta</taxon>
        <taxon>Pterygota</taxon>
        <taxon>Neoptera</taxon>
        <taxon>Endopterygota</taxon>
        <taxon>Hymenoptera</taxon>
        <taxon>Apocrita</taxon>
        <taxon>Aculeata</taxon>
        <taxon>Formicoidea</taxon>
        <taxon>Formicidae</taxon>
        <taxon>Myrmicinae</taxon>
        <taxon>Cardiocondyla</taxon>
    </lineage>
</organism>
<dbReference type="EMBL" id="JADYXP020000012">
    <property type="protein sequence ID" value="KAL0112310.1"/>
    <property type="molecule type" value="Genomic_DNA"/>
</dbReference>
<sequence length="115" mass="13079">MEKCVAICNRTVGAIFFFLVQAIVKRNPTKQTIRSGDFWIVLFVYARVNEGSHYGVTGFLSSKGKEQSYLHTSTTSVDRFRTSVHHFLPDYSTWDVLNARKTSVGWRALLTATSR</sequence>
<accession>A0AAW2FAR3</accession>
<evidence type="ECO:0000313" key="1">
    <source>
        <dbReference type="EMBL" id="KAL0112310.1"/>
    </source>
</evidence>
<gene>
    <name evidence="1" type="ORF">PUN28_011976</name>
</gene>
<protein>
    <submittedName>
        <fullName evidence="1">Uncharacterized protein</fullName>
    </submittedName>
</protein>
<dbReference type="Proteomes" id="UP001430953">
    <property type="component" value="Unassembled WGS sequence"/>
</dbReference>
<name>A0AAW2FAR3_9HYME</name>
<dbReference type="AlphaFoldDB" id="A0AAW2FAR3"/>
<evidence type="ECO:0000313" key="2">
    <source>
        <dbReference type="Proteomes" id="UP001430953"/>
    </source>
</evidence>
<proteinExistence type="predicted"/>
<comment type="caution">
    <text evidence="1">The sequence shown here is derived from an EMBL/GenBank/DDBJ whole genome shotgun (WGS) entry which is preliminary data.</text>
</comment>
<reference evidence="1 2" key="1">
    <citation type="submission" date="2023-03" db="EMBL/GenBank/DDBJ databases">
        <title>High recombination rates correlate with genetic variation in Cardiocondyla obscurior ants.</title>
        <authorList>
            <person name="Errbii M."/>
        </authorList>
    </citation>
    <scope>NUCLEOTIDE SEQUENCE [LARGE SCALE GENOMIC DNA]</scope>
    <source>
        <strain evidence="1">Alpha-2009</strain>
        <tissue evidence="1">Whole body</tissue>
    </source>
</reference>